<dbReference type="RefSeq" id="WP_091397588.1">
    <property type="nucleotide sequence ID" value="NZ_FNQY01000010.1"/>
</dbReference>
<dbReference type="InterPro" id="IPR058624">
    <property type="entry name" value="MdtA-like_HH"/>
</dbReference>
<dbReference type="AlphaFoldDB" id="A0A1H3Z931"/>
<dbReference type="EMBL" id="FNQY01000010">
    <property type="protein sequence ID" value="SEA19842.1"/>
    <property type="molecule type" value="Genomic_DNA"/>
</dbReference>
<dbReference type="PANTHER" id="PTHR30386">
    <property type="entry name" value="MEMBRANE FUSION SUBUNIT OF EMRAB-TOLC MULTIDRUG EFFLUX PUMP"/>
    <property type="match status" value="1"/>
</dbReference>
<keyword evidence="11" id="KW-1185">Reference proteome</keyword>
<dbReference type="PRINTS" id="PR01490">
    <property type="entry name" value="RTXTOXIND"/>
</dbReference>
<dbReference type="Pfam" id="PF25954">
    <property type="entry name" value="Beta-barrel_RND_2"/>
    <property type="match status" value="1"/>
</dbReference>
<evidence type="ECO:0000313" key="11">
    <source>
        <dbReference type="Proteomes" id="UP000199041"/>
    </source>
</evidence>
<dbReference type="InterPro" id="IPR050739">
    <property type="entry name" value="MFP"/>
</dbReference>
<dbReference type="Pfam" id="PF25917">
    <property type="entry name" value="BSH_RND"/>
    <property type="match status" value="1"/>
</dbReference>
<evidence type="ECO:0000256" key="3">
    <source>
        <dbReference type="ARBA" id="ARBA00022989"/>
    </source>
</evidence>
<dbReference type="PANTHER" id="PTHR30386:SF26">
    <property type="entry name" value="TRANSPORT PROTEIN COMB"/>
    <property type="match status" value="1"/>
</dbReference>
<dbReference type="Gene3D" id="1.10.287.470">
    <property type="entry name" value="Helix hairpin bin"/>
    <property type="match status" value="1"/>
</dbReference>
<proteinExistence type="predicted"/>
<protein>
    <submittedName>
        <fullName evidence="10">Membrane fusion protein, multidrug efflux system</fullName>
    </submittedName>
</protein>
<evidence type="ECO:0000256" key="6">
    <source>
        <dbReference type="SAM" id="Phobius"/>
    </source>
</evidence>
<dbReference type="Gene3D" id="2.40.30.170">
    <property type="match status" value="1"/>
</dbReference>
<organism evidence="10 11">
    <name type="scientific">Arachidicoccus rhizosphaerae</name>
    <dbReference type="NCBI Taxonomy" id="551991"/>
    <lineage>
        <taxon>Bacteria</taxon>
        <taxon>Pseudomonadati</taxon>
        <taxon>Bacteroidota</taxon>
        <taxon>Chitinophagia</taxon>
        <taxon>Chitinophagales</taxon>
        <taxon>Chitinophagaceae</taxon>
        <taxon>Arachidicoccus</taxon>
    </lineage>
</organism>
<evidence type="ECO:0000256" key="4">
    <source>
        <dbReference type="ARBA" id="ARBA00023136"/>
    </source>
</evidence>
<keyword evidence="4 6" id="KW-0472">Membrane</keyword>
<dbReference type="STRING" id="551991.SAMN05192529_11079"/>
<gene>
    <name evidence="10" type="ORF">SAMN05192529_11079</name>
</gene>
<dbReference type="InterPro" id="IPR058625">
    <property type="entry name" value="MdtA-like_BSH"/>
</dbReference>
<evidence type="ECO:0000259" key="7">
    <source>
        <dbReference type="Pfam" id="PF25876"/>
    </source>
</evidence>
<evidence type="ECO:0000259" key="9">
    <source>
        <dbReference type="Pfam" id="PF25954"/>
    </source>
</evidence>
<dbReference type="GO" id="GO:0016020">
    <property type="term" value="C:membrane"/>
    <property type="evidence" value="ECO:0007669"/>
    <property type="project" value="UniProtKB-SubCell"/>
</dbReference>
<sequence length="389" mass="41253">MSQENNTTKPKKKSNALFAIIFSILVVAGIIYGVMAFLHAQKHEETDDAQISSDISPVIPHVSGYIKDVKVKDHQYVHKGDTLVILDDRDFQIALENAEAGLATAQSGVSIANAGIGVTASNIASSRTSIETVDAQIESAKVNLWRANSDFERYSNLIKDHTITQQQFEEAKATKELAEKQLGILQAQRNAAAKNVAAVASQKSVSSSQVSSAEAKIKQEQAAIDAAKLNLSYTVITASVDGQVGTVNLQPGQFVSAGQSLFEVVPNLKRWVVANFKETQMTKIRNGQDVEIHVDAYPDLDLKGKVSSISPATGAKMALLPPDNASGNFIKVVQRIPVRIDLVGVNDATLQMLSSGMSVDVDVLLTSAGNSAPAATPAAGTDTAGTAAK</sequence>
<reference evidence="10 11" key="1">
    <citation type="submission" date="2016-10" db="EMBL/GenBank/DDBJ databases">
        <authorList>
            <person name="de Groot N.N."/>
        </authorList>
    </citation>
    <scope>NUCLEOTIDE SEQUENCE [LARGE SCALE GENOMIC DNA]</scope>
    <source>
        <strain evidence="10 11">Vu-144</strain>
    </source>
</reference>
<accession>A0A1H3Z931</accession>
<dbReference type="SUPFAM" id="SSF111369">
    <property type="entry name" value="HlyD-like secretion proteins"/>
    <property type="match status" value="3"/>
</dbReference>
<evidence type="ECO:0000259" key="8">
    <source>
        <dbReference type="Pfam" id="PF25917"/>
    </source>
</evidence>
<evidence type="ECO:0000256" key="1">
    <source>
        <dbReference type="ARBA" id="ARBA00004167"/>
    </source>
</evidence>
<keyword evidence="5" id="KW-0175">Coiled coil</keyword>
<feature type="coiled-coil region" evidence="5">
    <location>
        <begin position="168"/>
        <end position="230"/>
    </location>
</feature>
<dbReference type="GO" id="GO:0055085">
    <property type="term" value="P:transmembrane transport"/>
    <property type="evidence" value="ECO:0007669"/>
    <property type="project" value="InterPro"/>
</dbReference>
<feature type="domain" description="Multidrug resistance protein MdtA-like alpha-helical hairpin" evidence="7">
    <location>
        <begin position="133"/>
        <end position="234"/>
    </location>
</feature>
<evidence type="ECO:0000313" key="10">
    <source>
        <dbReference type="EMBL" id="SEA19842.1"/>
    </source>
</evidence>
<dbReference type="Proteomes" id="UP000199041">
    <property type="component" value="Unassembled WGS sequence"/>
</dbReference>
<keyword evidence="2 6" id="KW-0812">Transmembrane</keyword>
<dbReference type="InterPro" id="IPR058792">
    <property type="entry name" value="Beta-barrel_RND_2"/>
</dbReference>
<feature type="transmembrane region" description="Helical" evidence="6">
    <location>
        <begin position="16"/>
        <end position="38"/>
    </location>
</feature>
<evidence type="ECO:0000256" key="5">
    <source>
        <dbReference type="SAM" id="Coils"/>
    </source>
</evidence>
<dbReference type="OrthoDB" id="9811754at2"/>
<dbReference type="Pfam" id="PF25876">
    <property type="entry name" value="HH_MFP_RND"/>
    <property type="match status" value="1"/>
</dbReference>
<dbReference type="Gene3D" id="2.40.50.100">
    <property type="match status" value="1"/>
</dbReference>
<comment type="subcellular location">
    <subcellularLocation>
        <location evidence="1">Membrane</location>
        <topology evidence="1">Single-pass membrane protein</topology>
    </subcellularLocation>
</comment>
<feature type="domain" description="CusB-like beta-barrel" evidence="9">
    <location>
        <begin position="271"/>
        <end position="313"/>
    </location>
</feature>
<name>A0A1H3Z931_9BACT</name>
<evidence type="ECO:0000256" key="2">
    <source>
        <dbReference type="ARBA" id="ARBA00022692"/>
    </source>
</evidence>
<keyword evidence="3 6" id="KW-1133">Transmembrane helix</keyword>
<feature type="domain" description="Multidrug resistance protein MdtA-like barrel-sandwich hybrid" evidence="8">
    <location>
        <begin position="58"/>
        <end position="265"/>
    </location>
</feature>